<evidence type="ECO:0000256" key="1">
    <source>
        <dbReference type="ARBA" id="ARBA00001974"/>
    </source>
</evidence>
<comment type="cofactor">
    <cofactor evidence="1 8">
        <name>FAD</name>
        <dbReference type="ChEBI" id="CHEBI:57692"/>
    </cofactor>
</comment>
<comment type="similarity">
    <text evidence="3 8">Belongs to the methylenetetrahydrofolate reductase family.</text>
</comment>
<dbReference type="GeneID" id="303296290"/>
<evidence type="ECO:0000256" key="7">
    <source>
        <dbReference type="ARBA" id="ARBA00048628"/>
    </source>
</evidence>
<dbReference type="InterPro" id="IPR029041">
    <property type="entry name" value="FAD-linked_oxidoreductase-like"/>
</dbReference>
<dbReference type="RefSeq" id="WP_343922618.1">
    <property type="nucleotide sequence ID" value="NZ_BAAAIR010000017.1"/>
</dbReference>
<keyword evidence="4 8" id="KW-0285">Flavoprotein</keyword>
<keyword evidence="10" id="KW-1185">Reference proteome</keyword>
<dbReference type="Gene3D" id="3.20.20.220">
    <property type="match status" value="1"/>
</dbReference>
<dbReference type="Pfam" id="PF02219">
    <property type="entry name" value="MTHFR"/>
    <property type="match status" value="1"/>
</dbReference>
<sequence>MPGDQSPRREGPWPDALVRGTRFEVIPVPGIIATVAAHLPPGMRVSVTASRKHGLDATLAAARALAEQGYVAIPHLAARQIADEAELQRILDDLASSGVQELFVIAGDAPHPAGDFEGSLHLLEAMGTSGRSFEIGVGAYPEGHPFAPSEAESMRLLQEKARYASVLVTQLCFDAGALLDWVRRLREHGVRTPVRPGIAGPTDVARLLRIGARVGVGPSLRLLTRQGSGIRHLLGPGGWSPDTLLEELAPSFADPRYGLEGLHVYTFNAVEASAAWWHSGDGRRGGDESPAVSR</sequence>
<comment type="pathway">
    <text evidence="2 8">One-carbon metabolism; tetrahydrofolate interconversion.</text>
</comment>
<dbReference type="EMBL" id="JBHSLN010000003">
    <property type="protein sequence ID" value="MFC5295952.1"/>
    <property type="molecule type" value="Genomic_DNA"/>
</dbReference>
<evidence type="ECO:0000313" key="10">
    <source>
        <dbReference type="Proteomes" id="UP001595937"/>
    </source>
</evidence>
<comment type="catalytic activity">
    <reaction evidence="7">
        <text>(6S)-5-methyl-5,6,7,8-tetrahydrofolate + NAD(+) = (6R)-5,10-methylene-5,6,7,8-tetrahydrofolate + NADH + H(+)</text>
        <dbReference type="Rhea" id="RHEA:19821"/>
        <dbReference type="ChEBI" id="CHEBI:15378"/>
        <dbReference type="ChEBI" id="CHEBI:15636"/>
        <dbReference type="ChEBI" id="CHEBI:18608"/>
        <dbReference type="ChEBI" id="CHEBI:57540"/>
        <dbReference type="ChEBI" id="CHEBI:57945"/>
        <dbReference type="EC" id="1.5.1.54"/>
    </reaction>
    <physiologicalReaction direction="right-to-left" evidence="7">
        <dbReference type="Rhea" id="RHEA:19823"/>
    </physiologicalReaction>
</comment>
<keyword evidence="6 8" id="KW-0560">Oxidoreductase</keyword>
<comment type="caution">
    <text evidence="9">The sequence shown here is derived from an EMBL/GenBank/DDBJ whole genome shotgun (WGS) entry which is preliminary data.</text>
</comment>
<dbReference type="SUPFAM" id="SSF51730">
    <property type="entry name" value="FAD-linked oxidoreductase"/>
    <property type="match status" value="1"/>
</dbReference>
<organism evidence="9 10">
    <name type="scientific">Brachybacterium tyrofermentans</name>
    <dbReference type="NCBI Taxonomy" id="47848"/>
    <lineage>
        <taxon>Bacteria</taxon>
        <taxon>Bacillati</taxon>
        <taxon>Actinomycetota</taxon>
        <taxon>Actinomycetes</taxon>
        <taxon>Micrococcales</taxon>
        <taxon>Dermabacteraceae</taxon>
        <taxon>Brachybacterium</taxon>
    </lineage>
</organism>
<evidence type="ECO:0000256" key="6">
    <source>
        <dbReference type="ARBA" id="ARBA00023002"/>
    </source>
</evidence>
<accession>A0ABW0F953</accession>
<dbReference type="GO" id="GO:0004489">
    <property type="term" value="F:methylenetetrahydrofolate reductase [NAD(P)H] activity"/>
    <property type="evidence" value="ECO:0007669"/>
    <property type="project" value="UniProtKB-EC"/>
</dbReference>
<evidence type="ECO:0000256" key="5">
    <source>
        <dbReference type="ARBA" id="ARBA00022827"/>
    </source>
</evidence>
<dbReference type="InterPro" id="IPR003171">
    <property type="entry name" value="Mehydrof_redctse-like"/>
</dbReference>
<dbReference type="Proteomes" id="UP001595937">
    <property type="component" value="Unassembled WGS sequence"/>
</dbReference>
<gene>
    <name evidence="9" type="ORF">ACFPK8_00310</name>
</gene>
<evidence type="ECO:0000256" key="2">
    <source>
        <dbReference type="ARBA" id="ARBA00004777"/>
    </source>
</evidence>
<keyword evidence="5 8" id="KW-0274">FAD</keyword>
<protein>
    <recommendedName>
        <fullName evidence="8">Methylenetetrahydrofolate reductase</fullName>
    </recommendedName>
</protein>
<evidence type="ECO:0000313" key="9">
    <source>
        <dbReference type="EMBL" id="MFC5295952.1"/>
    </source>
</evidence>
<proteinExistence type="inferred from homology"/>
<reference evidence="10" key="1">
    <citation type="journal article" date="2019" name="Int. J. Syst. Evol. Microbiol.">
        <title>The Global Catalogue of Microorganisms (GCM) 10K type strain sequencing project: providing services to taxonomists for standard genome sequencing and annotation.</title>
        <authorList>
            <consortium name="The Broad Institute Genomics Platform"/>
            <consortium name="The Broad Institute Genome Sequencing Center for Infectious Disease"/>
            <person name="Wu L."/>
            <person name="Ma J."/>
        </authorList>
    </citation>
    <scope>NUCLEOTIDE SEQUENCE [LARGE SCALE GENOMIC DNA]</scope>
    <source>
        <strain evidence="10">CGMCC 1.16455</strain>
    </source>
</reference>
<dbReference type="PANTHER" id="PTHR45754">
    <property type="entry name" value="METHYLENETETRAHYDROFOLATE REDUCTASE"/>
    <property type="match status" value="1"/>
</dbReference>
<evidence type="ECO:0000256" key="8">
    <source>
        <dbReference type="RuleBase" id="RU003862"/>
    </source>
</evidence>
<evidence type="ECO:0000256" key="3">
    <source>
        <dbReference type="ARBA" id="ARBA00006743"/>
    </source>
</evidence>
<dbReference type="PANTHER" id="PTHR45754:SF3">
    <property type="entry name" value="METHYLENETETRAHYDROFOLATE REDUCTASE (NADPH)"/>
    <property type="match status" value="1"/>
</dbReference>
<evidence type="ECO:0000256" key="4">
    <source>
        <dbReference type="ARBA" id="ARBA00022630"/>
    </source>
</evidence>
<name>A0ABW0F953_9MICO</name>